<comment type="caution">
    <text evidence="1">The sequence shown here is derived from an EMBL/GenBank/DDBJ whole genome shotgun (WGS) entry which is preliminary data.</text>
</comment>
<keyword evidence="2" id="KW-1185">Reference proteome</keyword>
<sequence>MKWQHVLGDGFSMKNVLEAIFRHENIPQALRKNQRLPNSDLPKKSSLHQNVRAFLQSLKAILLFPYESARFKVGTAGNEIKLWQKDANESVNEYHLTFTKPFRVEALKSVQGKFTIFWSNLRTSNGHLDGREVAPIRKKLSSSPSLKYLNRIVLRIGIGGIFTGKLAMGNAVSDMFALFSTPHGSADFAAIVTGSPNQVRFGLSLRKDVTSVPPKFIDIVSEYIEEEMEKLFKSVKN</sequence>
<evidence type="ECO:0000313" key="2">
    <source>
        <dbReference type="Proteomes" id="UP000708208"/>
    </source>
</evidence>
<evidence type="ECO:0000313" key="1">
    <source>
        <dbReference type="EMBL" id="CAG7725966.1"/>
    </source>
</evidence>
<gene>
    <name evidence="1" type="ORF">AFUS01_LOCUS14902</name>
</gene>
<organism evidence="1 2">
    <name type="scientific">Allacma fusca</name>
    <dbReference type="NCBI Taxonomy" id="39272"/>
    <lineage>
        <taxon>Eukaryota</taxon>
        <taxon>Metazoa</taxon>
        <taxon>Ecdysozoa</taxon>
        <taxon>Arthropoda</taxon>
        <taxon>Hexapoda</taxon>
        <taxon>Collembola</taxon>
        <taxon>Symphypleona</taxon>
        <taxon>Sminthuridae</taxon>
        <taxon>Allacma</taxon>
    </lineage>
</organism>
<dbReference type="AlphaFoldDB" id="A0A8J2KHF3"/>
<accession>A0A8J2KHF3</accession>
<protein>
    <submittedName>
        <fullName evidence="1">Uncharacterized protein</fullName>
    </submittedName>
</protein>
<dbReference type="EMBL" id="CAJVCH010129040">
    <property type="protein sequence ID" value="CAG7725966.1"/>
    <property type="molecule type" value="Genomic_DNA"/>
</dbReference>
<proteinExistence type="predicted"/>
<name>A0A8J2KHF3_9HEXA</name>
<reference evidence="1" key="1">
    <citation type="submission" date="2021-06" db="EMBL/GenBank/DDBJ databases">
        <authorList>
            <person name="Hodson N. C."/>
            <person name="Mongue J. A."/>
            <person name="Jaron S. K."/>
        </authorList>
    </citation>
    <scope>NUCLEOTIDE SEQUENCE</scope>
</reference>
<dbReference type="Proteomes" id="UP000708208">
    <property type="component" value="Unassembled WGS sequence"/>
</dbReference>